<evidence type="ECO:0000259" key="3">
    <source>
        <dbReference type="Pfam" id="PF03446"/>
    </source>
</evidence>
<sequence>MEIKNIAFIGLGVMGYPVAGHLAKAGFKTCVYNRTEAKARQWAKEYDGDFASTPKLAAQDRDVVAVCVGNDDDVRSVVLGANGVLSGMTSGSILIDHTTTSAELALELAKACQDKGVHFIDAPVSGGQAGAENGTLTIMCGGQPQVFDSLTAVFDVYAKQAVLMGENGQGQRCKMVNQICIAGILQGLSEALQLAQSVNLDVEQVASVLKHGAAGSWQMENRAVTMSRGEFDFGFAIDWMRKDLGICLNEVKKQGLDLPMTEAVDTMYHSLQQQGYGRMDTSVLIKAYQD</sequence>
<dbReference type="SUPFAM" id="SSF51735">
    <property type="entry name" value="NAD(P)-binding Rossmann-fold domains"/>
    <property type="match status" value="1"/>
</dbReference>
<dbReference type="InterPro" id="IPR036291">
    <property type="entry name" value="NAD(P)-bd_dom_sf"/>
</dbReference>
<feature type="domain" description="6-phosphogluconate dehydrogenase NADP-binding" evidence="3">
    <location>
        <begin position="5"/>
        <end position="165"/>
    </location>
</feature>
<dbReference type="InterPro" id="IPR015815">
    <property type="entry name" value="HIBADH-related"/>
</dbReference>
<evidence type="ECO:0000256" key="2">
    <source>
        <dbReference type="ARBA" id="ARBA00023027"/>
    </source>
</evidence>
<dbReference type="RefSeq" id="WP_170882120.1">
    <property type="nucleotide sequence ID" value="NZ_JABEYA020000001.1"/>
</dbReference>
<dbReference type="Gene3D" id="1.10.1040.10">
    <property type="entry name" value="N-(1-d-carboxylethyl)-l-norvaline Dehydrogenase, domain 2"/>
    <property type="match status" value="1"/>
</dbReference>
<dbReference type="PANTHER" id="PTHR43060:SF15">
    <property type="entry name" value="3-HYDROXYISOBUTYRATE DEHYDROGENASE-LIKE 1, MITOCHONDRIAL-RELATED"/>
    <property type="match status" value="1"/>
</dbReference>
<evidence type="ECO:0000256" key="1">
    <source>
        <dbReference type="ARBA" id="ARBA00023002"/>
    </source>
</evidence>
<accession>A0ABT8BU50</accession>
<dbReference type="InterPro" id="IPR008927">
    <property type="entry name" value="6-PGluconate_DH-like_C_sf"/>
</dbReference>
<keyword evidence="1 5" id="KW-0560">Oxidoreductase</keyword>
<keyword evidence="6" id="KW-1185">Reference proteome</keyword>
<evidence type="ECO:0000313" key="6">
    <source>
        <dbReference type="Proteomes" id="UP001238540"/>
    </source>
</evidence>
<dbReference type="PIRSF" id="PIRSF000103">
    <property type="entry name" value="HIBADH"/>
    <property type="match status" value="1"/>
</dbReference>
<dbReference type="InterPro" id="IPR013328">
    <property type="entry name" value="6PGD_dom2"/>
</dbReference>
<dbReference type="Pfam" id="PF03446">
    <property type="entry name" value="NAD_binding_2"/>
    <property type="match status" value="1"/>
</dbReference>
<dbReference type="InterPro" id="IPR029154">
    <property type="entry name" value="HIBADH-like_NADP-bd"/>
</dbReference>
<dbReference type="Gene3D" id="3.40.50.720">
    <property type="entry name" value="NAD(P)-binding Rossmann-like Domain"/>
    <property type="match status" value="1"/>
</dbReference>
<evidence type="ECO:0000259" key="4">
    <source>
        <dbReference type="Pfam" id="PF14833"/>
    </source>
</evidence>
<dbReference type="Proteomes" id="UP001238540">
    <property type="component" value="Unassembled WGS sequence"/>
</dbReference>
<dbReference type="Pfam" id="PF14833">
    <property type="entry name" value="NAD_binding_11"/>
    <property type="match status" value="1"/>
</dbReference>
<protein>
    <submittedName>
        <fullName evidence="5">NAD(P)-dependent oxidoreductase</fullName>
        <ecNumber evidence="5">1.1.-.-</ecNumber>
    </submittedName>
</protein>
<name>A0ABT8BU50_9VIBR</name>
<proteinExistence type="predicted"/>
<evidence type="ECO:0000313" key="5">
    <source>
        <dbReference type="EMBL" id="MDN3610531.1"/>
    </source>
</evidence>
<dbReference type="PANTHER" id="PTHR43060">
    <property type="entry name" value="3-HYDROXYISOBUTYRATE DEHYDROGENASE-LIKE 1, MITOCHONDRIAL-RELATED"/>
    <property type="match status" value="1"/>
</dbReference>
<reference evidence="6" key="1">
    <citation type="journal article" date="2019" name="Int. J. Syst. Evol. Microbiol.">
        <title>The Global Catalogue of Microorganisms (GCM) 10K type strain sequencing project: providing services to taxonomists for standard genome sequencing and annotation.</title>
        <authorList>
            <consortium name="The Broad Institute Genomics Platform"/>
            <consortium name="The Broad Institute Genome Sequencing Center for Infectious Disease"/>
            <person name="Wu L."/>
            <person name="Ma J."/>
        </authorList>
    </citation>
    <scope>NUCLEOTIDE SEQUENCE [LARGE SCALE GENOMIC DNA]</scope>
    <source>
        <strain evidence="6">CECT 7398</strain>
    </source>
</reference>
<comment type="caution">
    <text evidence="5">The sequence shown here is derived from an EMBL/GenBank/DDBJ whole genome shotgun (WGS) entry which is preliminary data.</text>
</comment>
<dbReference type="SUPFAM" id="SSF48179">
    <property type="entry name" value="6-phosphogluconate dehydrogenase C-terminal domain-like"/>
    <property type="match status" value="1"/>
</dbReference>
<dbReference type="InterPro" id="IPR006115">
    <property type="entry name" value="6PGDH_NADP-bd"/>
</dbReference>
<dbReference type="EMBL" id="JAUFQC010000001">
    <property type="protein sequence ID" value="MDN3610531.1"/>
    <property type="molecule type" value="Genomic_DNA"/>
</dbReference>
<feature type="domain" description="3-hydroxyisobutyrate dehydrogenase-like NAD-binding" evidence="4">
    <location>
        <begin position="168"/>
        <end position="288"/>
    </location>
</feature>
<gene>
    <name evidence="5" type="ORF">QWZ16_12540</name>
</gene>
<dbReference type="GO" id="GO:0016491">
    <property type="term" value="F:oxidoreductase activity"/>
    <property type="evidence" value="ECO:0007669"/>
    <property type="project" value="UniProtKB-KW"/>
</dbReference>
<keyword evidence="2" id="KW-0520">NAD</keyword>
<dbReference type="EC" id="1.1.-.-" evidence="5"/>
<organism evidence="5 6">
    <name type="scientific">Vibrio ostreicida</name>
    <dbReference type="NCBI Taxonomy" id="526588"/>
    <lineage>
        <taxon>Bacteria</taxon>
        <taxon>Pseudomonadati</taxon>
        <taxon>Pseudomonadota</taxon>
        <taxon>Gammaproteobacteria</taxon>
        <taxon>Vibrionales</taxon>
        <taxon>Vibrionaceae</taxon>
        <taxon>Vibrio</taxon>
    </lineage>
</organism>